<evidence type="ECO:0000256" key="1">
    <source>
        <dbReference type="SAM" id="MobiDB-lite"/>
    </source>
</evidence>
<feature type="compositionally biased region" description="Basic and acidic residues" evidence="1">
    <location>
        <begin position="74"/>
        <end position="93"/>
    </location>
</feature>
<dbReference type="Proteomes" id="UP000250235">
    <property type="component" value="Unassembled WGS sequence"/>
</dbReference>
<feature type="region of interest" description="Disordered" evidence="1">
    <location>
        <begin position="29"/>
        <end position="93"/>
    </location>
</feature>
<evidence type="ECO:0000313" key="3">
    <source>
        <dbReference type="Proteomes" id="UP000250235"/>
    </source>
</evidence>
<reference evidence="2 3" key="1">
    <citation type="journal article" date="2015" name="Proc. Natl. Acad. Sci. U.S.A.">
        <title>The resurrection genome of Boea hygrometrica: A blueprint for survival of dehydration.</title>
        <authorList>
            <person name="Xiao L."/>
            <person name="Yang G."/>
            <person name="Zhang L."/>
            <person name="Yang X."/>
            <person name="Zhao S."/>
            <person name="Ji Z."/>
            <person name="Zhou Q."/>
            <person name="Hu M."/>
            <person name="Wang Y."/>
            <person name="Chen M."/>
            <person name="Xu Y."/>
            <person name="Jin H."/>
            <person name="Xiao X."/>
            <person name="Hu G."/>
            <person name="Bao F."/>
            <person name="Hu Y."/>
            <person name="Wan P."/>
            <person name="Li L."/>
            <person name="Deng X."/>
            <person name="Kuang T."/>
            <person name="Xiang C."/>
            <person name="Zhu J.K."/>
            <person name="Oliver M.J."/>
            <person name="He Y."/>
        </authorList>
    </citation>
    <scope>NUCLEOTIDE SEQUENCE [LARGE SCALE GENOMIC DNA]</scope>
    <source>
        <strain evidence="3">cv. XS01</strain>
    </source>
</reference>
<feature type="compositionally biased region" description="Basic and acidic residues" evidence="1">
    <location>
        <begin position="49"/>
        <end position="59"/>
    </location>
</feature>
<dbReference type="AlphaFoldDB" id="A0A2Z7BEV8"/>
<accession>A0A2Z7BEV8</accession>
<sequence length="93" mass="11060">MEQENQQVHLIKEEKIKEALDEKNRAKMEKQLERKPAGEQAYSPAMFKSSHETKSEQLKKRPAQCYEQTISNQNRDKLVKVKPAQQEERYKSR</sequence>
<gene>
    <name evidence="2" type="ORF">F511_31731</name>
</gene>
<dbReference type="EMBL" id="KV006352">
    <property type="protein sequence ID" value="KZV32770.1"/>
    <property type="molecule type" value="Genomic_DNA"/>
</dbReference>
<evidence type="ECO:0000313" key="2">
    <source>
        <dbReference type="EMBL" id="KZV32770.1"/>
    </source>
</evidence>
<protein>
    <submittedName>
        <fullName evidence="2">Uncharacterized protein</fullName>
    </submittedName>
</protein>
<keyword evidence="3" id="KW-1185">Reference proteome</keyword>
<organism evidence="2 3">
    <name type="scientific">Dorcoceras hygrometricum</name>
    <dbReference type="NCBI Taxonomy" id="472368"/>
    <lineage>
        <taxon>Eukaryota</taxon>
        <taxon>Viridiplantae</taxon>
        <taxon>Streptophyta</taxon>
        <taxon>Embryophyta</taxon>
        <taxon>Tracheophyta</taxon>
        <taxon>Spermatophyta</taxon>
        <taxon>Magnoliopsida</taxon>
        <taxon>eudicotyledons</taxon>
        <taxon>Gunneridae</taxon>
        <taxon>Pentapetalae</taxon>
        <taxon>asterids</taxon>
        <taxon>lamiids</taxon>
        <taxon>Lamiales</taxon>
        <taxon>Gesneriaceae</taxon>
        <taxon>Didymocarpoideae</taxon>
        <taxon>Trichosporeae</taxon>
        <taxon>Loxocarpinae</taxon>
        <taxon>Dorcoceras</taxon>
    </lineage>
</organism>
<proteinExistence type="predicted"/>
<name>A0A2Z7BEV8_9LAMI</name>